<dbReference type="AlphaFoldDB" id="A0AAV7P4J7"/>
<feature type="region of interest" description="Disordered" evidence="1">
    <location>
        <begin position="160"/>
        <end position="228"/>
    </location>
</feature>
<protein>
    <submittedName>
        <fullName evidence="2">Uncharacterized protein</fullName>
    </submittedName>
</protein>
<sequence>MRGSNIPRAACVDGSATEAFSAPFPVPGYLETSWKAPPAAWYRRPGRRADRGETGASNSGRERPSVRGRSGAETRESAPGEALRGRSCDYGPARAFAWRGRLPLPSLLVAGGAIEPRPEVDCTTDFAGRPGAREAGTGLRCWGAILNFAAAVAACVSRRRTKKGHSSPAKKTHSGGGPASCGGSGAVPKERGEKGTREGGNTKTKLWGKTPGTWGNPPPHLATPLTQEGKIDVDRVLL</sequence>
<organism evidence="2 3">
    <name type="scientific">Pleurodeles waltl</name>
    <name type="common">Iberian ribbed newt</name>
    <dbReference type="NCBI Taxonomy" id="8319"/>
    <lineage>
        <taxon>Eukaryota</taxon>
        <taxon>Metazoa</taxon>
        <taxon>Chordata</taxon>
        <taxon>Craniata</taxon>
        <taxon>Vertebrata</taxon>
        <taxon>Euteleostomi</taxon>
        <taxon>Amphibia</taxon>
        <taxon>Batrachia</taxon>
        <taxon>Caudata</taxon>
        <taxon>Salamandroidea</taxon>
        <taxon>Salamandridae</taxon>
        <taxon>Pleurodelinae</taxon>
        <taxon>Pleurodeles</taxon>
    </lineage>
</organism>
<dbReference type="EMBL" id="JANPWB010000011">
    <property type="protein sequence ID" value="KAJ1123218.1"/>
    <property type="molecule type" value="Genomic_DNA"/>
</dbReference>
<dbReference type="Proteomes" id="UP001066276">
    <property type="component" value="Chromosome 7"/>
</dbReference>
<accession>A0AAV7P4J7</accession>
<evidence type="ECO:0000313" key="2">
    <source>
        <dbReference type="EMBL" id="KAJ1123218.1"/>
    </source>
</evidence>
<name>A0AAV7P4J7_PLEWA</name>
<feature type="compositionally biased region" description="Basic and acidic residues" evidence="1">
    <location>
        <begin position="60"/>
        <end position="85"/>
    </location>
</feature>
<feature type="compositionally biased region" description="Basic and acidic residues" evidence="1">
    <location>
        <begin position="188"/>
        <end position="197"/>
    </location>
</feature>
<feature type="region of interest" description="Disordered" evidence="1">
    <location>
        <begin position="40"/>
        <end position="85"/>
    </location>
</feature>
<evidence type="ECO:0000256" key="1">
    <source>
        <dbReference type="SAM" id="MobiDB-lite"/>
    </source>
</evidence>
<comment type="caution">
    <text evidence="2">The sequence shown here is derived from an EMBL/GenBank/DDBJ whole genome shotgun (WGS) entry which is preliminary data.</text>
</comment>
<evidence type="ECO:0000313" key="3">
    <source>
        <dbReference type="Proteomes" id="UP001066276"/>
    </source>
</evidence>
<reference evidence="2" key="1">
    <citation type="journal article" date="2022" name="bioRxiv">
        <title>Sequencing and chromosome-scale assembly of the giantPleurodeles waltlgenome.</title>
        <authorList>
            <person name="Brown T."/>
            <person name="Elewa A."/>
            <person name="Iarovenko S."/>
            <person name="Subramanian E."/>
            <person name="Araus A.J."/>
            <person name="Petzold A."/>
            <person name="Susuki M."/>
            <person name="Suzuki K.-i.T."/>
            <person name="Hayashi T."/>
            <person name="Toyoda A."/>
            <person name="Oliveira C."/>
            <person name="Osipova E."/>
            <person name="Leigh N.D."/>
            <person name="Simon A."/>
            <person name="Yun M.H."/>
        </authorList>
    </citation>
    <scope>NUCLEOTIDE SEQUENCE</scope>
    <source>
        <strain evidence="2">20211129_DDA</strain>
        <tissue evidence="2">Liver</tissue>
    </source>
</reference>
<feature type="compositionally biased region" description="Basic residues" evidence="1">
    <location>
        <begin position="160"/>
        <end position="173"/>
    </location>
</feature>
<gene>
    <name evidence="2" type="ORF">NDU88_001691</name>
</gene>
<keyword evidence="3" id="KW-1185">Reference proteome</keyword>
<proteinExistence type="predicted"/>
<feature type="compositionally biased region" description="Gly residues" evidence="1">
    <location>
        <begin position="174"/>
        <end position="185"/>
    </location>
</feature>